<dbReference type="GO" id="GO:0016020">
    <property type="term" value="C:membrane"/>
    <property type="evidence" value="ECO:0007669"/>
    <property type="project" value="TreeGrafter"/>
</dbReference>
<dbReference type="Pfam" id="PF00106">
    <property type="entry name" value="adh_short"/>
    <property type="match status" value="1"/>
</dbReference>
<keyword evidence="4" id="KW-1185">Reference proteome</keyword>
<sequence>MGNKTAGGRRPLAVVTGASSGIGLELARECVDGGFDLVVASDDGEIDAAAGFFRERGADVTAITADLSTADGVEALISAIDGRPVDALLANAGRALGKAFLDQDFDRVRGLVDTNVTGTLHLIHRVGQGMRSRRSGRILITGSIGGYVPGPFDAVYDATKAFLNNFSFALRHELKDENVTVTVLMPGPTETAIFERGDLGDTKAGVMKKDDAAEVAATGFKAMMAGDGDVASGLKAKLISAAANVVPSSVLAAAHAKGAKPWSGR</sequence>
<evidence type="ECO:0000313" key="3">
    <source>
        <dbReference type="EMBL" id="QZO02460.1"/>
    </source>
</evidence>
<dbReference type="InterPro" id="IPR036291">
    <property type="entry name" value="NAD(P)-bd_dom_sf"/>
</dbReference>
<dbReference type="PANTHER" id="PTHR44196:SF2">
    <property type="entry name" value="SHORT-CHAIN DEHYDROGENASE-RELATED"/>
    <property type="match status" value="1"/>
</dbReference>
<protein>
    <submittedName>
        <fullName evidence="3">SDR family NAD(P)-dependent oxidoreductase</fullName>
    </submittedName>
</protein>
<dbReference type="PANTHER" id="PTHR44196">
    <property type="entry name" value="DEHYDROGENASE/REDUCTASE SDR FAMILY MEMBER 7B"/>
    <property type="match status" value="1"/>
</dbReference>
<dbReference type="GO" id="GO:0016491">
    <property type="term" value="F:oxidoreductase activity"/>
    <property type="evidence" value="ECO:0007669"/>
    <property type="project" value="UniProtKB-KW"/>
</dbReference>
<dbReference type="AlphaFoldDB" id="A0A9E6REB0"/>
<dbReference type="SUPFAM" id="SSF51735">
    <property type="entry name" value="NAD(P)-binding Rossmann-fold domains"/>
    <property type="match status" value="1"/>
</dbReference>
<evidence type="ECO:0000313" key="4">
    <source>
        <dbReference type="Proteomes" id="UP000825701"/>
    </source>
</evidence>
<reference evidence="3" key="1">
    <citation type="submission" date="2021-08" db="EMBL/GenBank/DDBJ databases">
        <authorList>
            <person name="Zhang H."/>
            <person name="Xu M."/>
            <person name="Yu Z."/>
            <person name="Yang L."/>
            <person name="Cai Y."/>
        </authorList>
    </citation>
    <scope>NUCLEOTIDE SEQUENCE</scope>
    <source>
        <strain evidence="3">CHL1</strain>
    </source>
</reference>
<evidence type="ECO:0000256" key="2">
    <source>
        <dbReference type="ARBA" id="ARBA00023002"/>
    </source>
</evidence>
<name>A0A9E6REB0_9HYPH</name>
<evidence type="ECO:0000256" key="1">
    <source>
        <dbReference type="ARBA" id="ARBA00006484"/>
    </source>
</evidence>
<proteinExistence type="inferred from homology"/>
<dbReference type="RefSeq" id="WP_261405802.1">
    <property type="nucleotide sequence ID" value="NZ_CP081869.1"/>
</dbReference>
<comment type="similarity">
    <text evidence="1">Belongs to the short-chain dehydrogenases/reductases (SDR) family.</text>
</comment>
<dbReference type="EMBL" id="CP081869">
    <property type="protein sequence ID" value="QZO02460.1"/>
    <property type="molecule type" value="Genomic_DNA"/>
</dbReference>
<dbReference type="Gene3D" id="3.40.50.720">
    <property type="entry name" value="NAD(P)-binding Rossmann-like Domain"/>
    <property type="match status" value="1"/>
</dbReference>
<keyword evidence="2" id="KW-0560">Oxidoreductase</keyword>
<dbReference type="CDD" id="cd05233">
    <property type="entry name" value="SDR_c"/>
    <property type="match status" value="1"/>
</dbReference>
<organism evidence="3 4">
    <name type="scientific">Chenggangzhangella methanolivorans</name>
    <dbReference type="NCBI Taxonomy" id="1437009"/>
    <lineage>
        <taxon>Bacteria</taxon>
        <taxon>Pseudomonadati</taxon>
        <taxon>Pseudomonadota</taxon>
        <taxon>Alphaproteobacteria</taxon>
        <taxon>Hyphomicrobiales</taxon>
        <taxon>Methylopilaceae</taxon>
        <taxon>Chenggangzhangella</taxon>
    </lineage>
</organism>
<dbReference type="PRINTS" id="PR00081">
    <property type="entry name" value="GDHRDH"/>
</dbReference>
<dbReference type="KEGG" id="cmet:K6K41_19755"/>
<accession>A0A9E6REB0</accession>
<dbReference type="Proteomes" id="UP000825701">
    <property type="component" value="Chromosome"/>
</dbReference>
<dbReference type="InterPro" id="IPR002347">
    <property type="entry name" value="SDR_fam"/>
</dbReference>
<gene>
    <name evidence="3" type="ORF">K6K41_19755</name>
</gene>